<evidence type="ECO:0000256" key="6">
    <source>
        <dbReference type="SAM" id="MobiDB-lite"/>
    </source>
</evidence>
<feature type="compositionally biased region" description="Polar residues" evidence="6">
    <location>
        <begin position="105"/>
        <end position="123"/>
    </location>
</feature>
<dbReference type="PANTHER" id="PTHR47178">
    <property type="entry name" value="MONOOXYGENASE, FAD-BINDING"/>
    <property type="match status" value="1"/>
</dbReference>
<evidence type="ECO:0000256" key="2">
    <source>
        <dbReference type="ARBA" id="ARBA00022630"/>
    </source>
</evidence>
<keyword evidence="5" id="KW-0503">Monooxygenase</keyword>
<comment type="cofactor">
    <cofactor evidence="1">
        <name>FAD</name>
        <dbReference type="ChEBI" id="CHEBI:57692"/>
    </cofactor>
</comment>
<name>A0A0D2E6Y1_9EURO</name>
<dbReference type="STRING" id="5601.A0A0D2E6Y1"/>
<dbReference type="EMBL" id="KN846957">
    <property type="protein sequence ID" value="KIW70047.1"/>
    <property type="molecule type" value="Genomic_DNA"/>
</dbReference>
<feature type="region of interest" description="Disordered" evidence="6">
    <location>
        <begin position="76"/>
        <end position="123"/>
    </location>
</feature>
<feature type="compositionally biased region" description="Basic residues" evidence="6">
    <location>
        <begin position="28"/>
        <end position="38"/>
    </location>
</feature>
<gene>
    <name evidence="7" type="ORF">PV04_02358</name>
</gene>
<dbReference type="GO" id="GO:0004497">
    <property type="term" value="F:monooxygenase activity"/>
    <property type="evidence" value="ECO:0007669"/>
    <property type="project" value="UniProtKB-KW"/>
</dbReference>
<dbReference type="PANTHER" id="PTHR47178:SF6">
    <property type="entry name" value="FAD-BINDING DOMAIN-CONTAINING PROTEIN"/>
    <property type="match status" value="1"/>
</dbReference>
<dbReference type="InterPro" id="IPR036188">
    <property type="entry name" value="FAD/NAD-bd_sf"/>
</dbReference>
<evidence type="ECO:0000313" key="8">
    <source>
        <dbReference type="Proteomes" id="UP000054266"/>
    </source>
</evidence>
<keyword evidence="8" id="KW-1185">Reference proteome</keyword>
<dbReference type="SUPFAM" id="SSF51905">
    <property type="entry name" value="FAD/NAD(P)-binding domain"/>
    <property type="match status" value="1"/>
</dbReference>
<evidence type="ECO:0000256" key="3">
    <source>
        <dbReference type="ARBA" id="ARBA00022827"/>
    </source>
</evidence>
<sequence length="336" mass="37178">MSECLFLMPQAQGAKTGVAREEPEQPKQRRRGPHKKGKTPREKELEDVVRSLTLHCQSLERQLESSVSVAPLSFRDQTSNGSVEDSLVREGSNNVLKGDPRSAETLPSSTLSSNSARTTTNSFPNSQSIEAQLRLPNYDLLFELWNLYIARVEPLTKLIPYSSFADLLLLAHDPHAVHLAAIDALSEGEVIQRFNESSDAVHAPFNFVRYEEDQDGVTTAYFKDGTNARGYILVGADGANSPVRNQLLAGFKADPSPYLTAPCKVILTKELYEPLLEHSSNGPLIAAPNQKGYCLLMEYLDNDLAVFNWNVCWRSKNPEEYPEMIAAGPAAQLETA</sequence>
<accession>A0A0D2E6Y1</accession>
<keyword evidence="2" id="KW-0285">Flavoprotein</keyword>
<keyword evidence="4" id="KW-0560">Oxidoreductase</keyword>
<evidence type="ECO:0000256" key="5">
    <source>
        <dbReference type="ARBA" id="ARBA00023033"/>
    </source>
</evidence>
<feature type="region of interest" description="Disordered" evidence="6">
    <location>
        <begin position="1"/>
        <end position="46"/>
    </location>
</feature>
<dbReference type="AlphaFoldDB" id="A0A0D2E6Y1"/>
<protein>
    <recommendedName>
        <fullName evidence="9">FAD-binding domain-containing protein</fullName>
    </recommendedName>
</protein>
<evidence type="ECO:0000256" key="4">
    <source>
        <dbReference type="ARBA" id="ARBA00023002"/>
    </source>
</evidence>
<evidence type="ECO:0000256" key="1">
    <source>
        <dbReference type="ARBA" id="ARBA00001974"/>
    </source>
</evidence>
<dbReference type="HOGENOM" id="CLU_826387_0_0_1"/>
<feature type="compositionally biased region" description="Basic and acidic residues" evidence="6">
    <location>
        <begin position="18"/>
        <end position="27"/>
    </location>
</feature>
<reference evidence="7 8" key="1">
    <citation type="submission" date="2015-01" db="EMBL/GenBank/DDBJ databases">
        <title>The Genome Sequence of Capronia semiimmersa CBS27337.</title>
        <authorList>
            <consortium name="The Broad Institute Genomics Platform"/>
            <person name="Cuomo C."/>
            <person name="de Hoog S."/>
            <person name="Gorbushina A."/>
            <person name="Stielow B."/>
            <person name="Teixiera M."/>
            <person name="Abouelleil A."/>
            <person name="Chapman S.B."/>
            <person name="Priest M."/>
            <person name="Young S.K."/>
            <person name="Wortman J."/>
            <person name="Nusbaum C."/>
            <person name="Birren B."/>
        </authorList>
    </citation>
    <scope>NUCLEOTIDE SEQUENCE [LARGE SCALE GENOMIC DNA]</scope>
    <source>
        <strain evidence="7 8">CBS 27337</strain>
    </source>
</reference>
<evidence type="ECO:0000313" key="7">
    <source>
        <dbReference type="EMBL" id="KIW70047.1"/>
    </source>
</evidence>
<evidence type="ECO:0008006" key="9">
    <source>
        <dbReference type="Google" id="ProtNLM"/>
    </source>
</evidence>
<dbReference type="Proteomes" id="UP000054266">
    <property type="component" value="Unassembled WGS sequence"/>
</dbReference>
<keyword evidence="3" id="KW-0274">FAD</keyword>
<proteinExistence type="predicted"/>
<dbReference type="Gene3D" id="3.50.50.60">
    <property type="entry name" value="FAD/NAD(P)-binding domain"/>
    <property type="match status" value="1"/>
</dbReference>
<organism evidence="7 8">
    <name type="scientific">Phialophora macrospora</name>
    <dbReference type="NCBI Taxonomy" id="1851006"/>
    <lineage>
        <taxon>Eukaryota</taxon>
        <taxon>Fungi</taxon>
        <taxon>Dikarya</taxon>
        <taxon>Ascomycota</taxon>
        <taxon>Pezizomycotina</taxon>
        <taxon>Eurotiomycetes</taxon>
        <taxon>Chaetothyriomycetidae</taxon>
        <taxon>Chaetothyriales</taxon>
        <taxon>Herpotrichiellaceae</taxon>
        <taxon>Phialophora</taxon>
    </lineage>
</organism>